<evidence type="ECO:0000256" key="1">
    <source>
        <dbReference type="ARBA" id="ARBA00004245"/>
    </source>
</evidence>
<name>A0AA35W6B0_GEOBA</name>
<evidence type="ECO:0000256" key="9">
    <source>
        <dbReference type="ARBA" id="ARBA00023212"/>
    </source>
</evidence>
<evidence type="ECO:0000256" key="6">
    <source>
        <dbReference type="ARBA" id="ARBA00022840"/>
    </source>
</evidence>
<dbReference type="InterPro" id="IPR027417">
    <property type="entry name" value="P-loop_NTPase"/>
</dbReference>
<evidence type="ECO:0000256" key="2">
    <source>
        <dbReference type="ARBA" id="ARBA00004316"/>
    </source>
</evidence>
<dbReference type="Gene3D" id="3.40.850.10">
    <property type="entry name" value="Kinesin motor domain"/>
    <property type="match status" value="1"/>
</dbReference>
<dbReference type="AlphaFoldDB" id="A0AA35W6B0"/>
<sequence length="209" mass="23919">MCCISHDCQVTYEIEGFIEKNRDSLPEPVADALRFTSLQLLGILFTTSGGGGGEGGGGGRSRGDQLRKSFLRKSQRSVMRAMSQRRRKMSNSPKKRQRANHHKKLLTVSAHFRESLDLLMERLFAASPHFVRCIKPNLQKKPLQFESEFVLRQLRYTGMLEAVRVRREGYSYRPFFSDFVSSYRSVAYCFTDEVICFVCSLMLPMQALA</sequence>
<feature type="domain" description="Myosin motor" evidence="13">
    <location>
        <begin position="1"/>
        <end position="209"/>
    </location>
</feature>
<dbReference type="SUPFAM" id="SSF52540">
    <property type="entry name" value="P-loop containing nucleoside triphosphate hydrolases"/>
    <property type="match status" value="1"/>
</dbReference>
<comment type="caution">
    <text evidence="11">Lacks conserved residue(s) required for the propagation of feature annotation.</text>
</comment>
<dbReference type="PANTHER" id="PTHR46256:SF5">
    <property type="entry name" value="MYOSIN-IIIB-LIKE"/>
    <property type="match status" value="1"/>
</dbReference>
<dbReference type="Pfam" id="PF00063">
    <property type="entry name" value="Myosin_head"/>
    <property type="match status" value="1"/>
</dbReference>
<dbReference type="GO" id="GO:0016459">
    <property type="term" value="C:myosin complex"/>
    <property type="evidence" value="ECO:0007669"/>
    <property type="project" value="UniProtKB-KW"/>
</dbReference>
<keyword evidence="8" id="KW-0505">Motor protein</keyword>
<evidence type="ECO:0000313" key="14">
    <source>
        <dbReference type="EMBL" id="CAI8008949.1"/>
    </source>
</evidence>
<keyword evidence="4" id="KW-0677">Repeat</keyword>
<accession>A0AA35W6B0</accession>
<evidence type="ECO:0000256" key="4">
    <source>
        <dbReference type="ARBA" id="ARBA00022737"/>
    </source>
</evidence>
<evidence type="ECO:0000256" key="8">
    <source>
        <dbReference type="ARBA" id="ARBA00023175"/>
    </source>
</evidence>
<dbReference type="GO" id="GO:0004674">
    <property type="term" value="F:protein serine/threonine kinase activity"/>
    <property type="evidence" value="ECO:0007669"/>
    <property type="project" value="TreeGrafter"/>
</dbReference>
<dbReference type="GO" id="GO:0005524">
    <property type="term" value="F:ATP binding"/>
    <property type="evidence" value="ECO:0007669"/>
    <property type="project" value="UniProtKB-KW"/>
</dbReference>
<dbReference type="PANTHER" id="PTHR46256">
    <property type="entry name" value="AGAP011099-PA"/>
    <property type="match status" value="1"/>
</dbReference>
<comment type="similarity">
    <text evidence="11">Belongs to the TRAFAC class myosin-kinesin ATPase superfamily. Myosin family.</text>
</comment>
<comment type="subcellular location">
    <subcellularLocation>
        <location evidence="2">Cell projection</location>
    </subcellularLocation>
    <subcellularLocation>
        <location evidence="1">Cytoplasm</location>
        <location evidence="1">Cytoskeleton</location>
    </subcellularLocation>
</comment>
<evidence type="ECO:0000256" key="5">
    <source>
        <dbReference type="ARBA" id="ARBA00022741"/>
    </source>
</evidence>
<feature type="region of interest" description="Actin-binding" evidence="11">
    <location>
        <begin position="116"/>
        <end position="138"/>
    </location>
</feature>
<keyword evidence="15" id="KW-1185">Reference proteome</keyword>
<proteinExistence type="inferred from homology"/>
<keyword evidence="10" id="KW-0966">Cell projection</keyword>
<keyword evidence="3" id="KW-0963">Cytoplasm</keyword>
<dbReference type="InterPro" id="IPR052409">
    <property type="entry name" value="Myosin-III_kinase_activity"/>
</dbReference>
<dbReference type="InterPro" id="IPR036961">
    <property type="entry name" value="Kinesin_motor_dom_sf"/>
</dbReference>
<dbReference type="GO" id="GO:0003779">
    <property type="term" value="F:actin binding"/>
    <property type="evidence" value="ECO:0007669"/>
    <property type="project" value="UniProtKB-KW"/>
</dbReference>
<dbReference type="Proteomes" id="UP001174909">
    <property type="component" value="Unassembled WGS sequence"/>
</dbReference>
<keyword evidence="6" id="KW-0067">ATP-binding</keyword>
<dbReference type="Gene3D" id="1.20.58.530">
    <property type="match status" value="1"/>
</dbReference>
<dbReference type="GO" id="GO:0042995">
    <property type="term" value="C:cell projection"/>
    <property type="evidence" value="ECO:0007669"/>
    <property type="project" value="UniProtKB-SubCell"/>
</dbReference>
<keyword evidence="7 11" id="KW-0518">Myosin</keyword>
<keyword evidence="5" id="KW-0547">Nucleotide-binding</keyword>
<feature type="region of interest" description="Disordered" evidence="12">
    <location>
        <begin position="81"/>
        <end position="100"/>
    </location>
</feature>
<dbReference type="FunFam" id="3.40.850.10:FF:000008">
    <property type="entry name" value="Putative unconventional myosin-IXa"/>
    <property type="match status" value="1"/>
</dbReference>
<protein>
    <submittedName>
        <fullName evidence="14">Myosin-IIIb</fullName>
    </submittedName>
</protein>
<dbReference type="EMBL" id="CASHTH010000912">
    <property type="protein sequence ID" value="CAI8008949.1"/>
    <property type="molecule type" value="Genomic_DNA"/>
</dbReference>
<evidence type="ECO:0000256" key="11">
    <source>
        <dbReference type="PROSITE-ProRule" id="PRU00782"/>
    </source>
</evidence>
<organism evidence="14 15">
    <name type="scientific">Geodia barretti</name>
    <name type="common">Barrett's horny sponge</name>
    <dbReference type="NCBI Taxonomy" id="519541"/>
    <lineage>
        <taxon>Eukaryota</taxon>
        <taxon>Metazoa</taxon>
        <taxon>Porifera</taxon>
        <taxon>Demospongiae</taxon>
        <taxon>Heteroscleromorpha</taxon>
        <taxon>Tetractinellida</taxon>
        <taxon>Astrophorina</taxon>
        <taxon>Geodiidae</taxon>
        <taxon>Geodia</taxon>
    </lineage>
</organism>
<comment type="caution">
    <text evidence="14">The sequence shown here is derived from an EMBL/GenBank/DDBJ whole genome shotgun (WGS) entry which is preliminary data.</text>
</comment>
<evidence type="ECO:0000256" key="7">
    <source>
        <dbReference type="ARBA" id="ARBA00023123"/>
    </source>
</evidence>
<dbReference type="PROSITE" id="PS51456">
    <property type="entry name" value="MYOSIN_MOTOR"/>
    <property type="match status" value="1"/>
</dbReference>
<feature type="compositionally biased region" description="Basic residues" evidence="12">
    <location>
        <begin position="83"/>
        <end position="100"/>
    </location>
</feature>
<dbReference type="GO" id="GO:0030832">
    <property type="term" value="P:regulation of actin filament length"/>
    <property type="evidence" value="ECO:0007669"/>
    <property type="project" value="TreeGrafter"/>
</dbReference>
<evidence type="ECO:0000256" key="12">
    <source>
        <dbReference type="SAM" id="MobiDB-lite"/>
    </source>
</evidence>
<reference evidence="14" key="1">
    <citation type="submission" date="2023-03" db="EMBL/GenBank/DDBJ databases">
        <authorList>
            <person name="Steffen K."/>
            <person name="Cardenas P."/>
        </authorList>
    </citation>
    <scope>NUCLEOTIDE SEQUENCE</scope>
</reference>
<keyword evidence="11" id="KW-0009">Actin-binding</keyword>
<dbReference type="GO" id="GO:0000146">
    <property type="term" value="F:microfilament motor activity"/>
    <property type="evidence" value="ECO:0007669"/>
    <property type="project" value="TreeGrafter"/>
</dbReference>
<keyword evidence="9" id="KW-0206">Cytoskeleton</keyword>
<evidence type="ECO:0000259" key="13">
    <source>
        <dbReference type="PROSITE" id="PS51456"/>
    </source>
</evidence>
<evidence type="ECO:0000256" key="10">
    <source>
        <dbReference type="ARBA" id="ARBA00023273"/>
    </source>
</evidence>
<dbReference type="InterPro" id="IPR001609">
    <property type="entry name" value="Myosin_head_motor_dom-like"/>
</dbReference>
<evidence type="ECO:0000256" key="3">
    <source>
        <dbReference type="ARBA" id="ARBA00022490"/>
    </source>
</evidence>
<evidence type="ECO:0000313" key="15">
    <source>
        <dbReference type="Proteomes" id="UP001174909"/>
    </source>
</evidence>
<gene>
    <name evidence="14" type="ORF">GBAR_LOCUS6080</name>
</gene>